<dbReference type="InterPro" id="IPR003749">
    <property type="entry name" value="ThiS/MoaD-like"/>
</dbReference>
<dbReference type="GO" id="GO:0000166">
    <property type="term" value="F:nucleotide binding"/>
    <property type="evidence" value="ECO:0007669"/>
    <property type="project" value="UniProtKB-KW"/>
</dbReference>
<evidence type="ECO:0000313" key="4">
    <source>
        <dbReference type="EMBL" id="NEZ57285.1"/>
    </source>
</evidence>
<sequence length="82" mass="9143">MISITLKLFAVYQDVLGCPEMTMELPEGITVRELCDRICNQYPDLKKWQGLTRFAINLKFVEADTPLSNGDEVVLIPPVSGG</sequence>
<name>A0A6M0RM22_9CYAN</name>
<dbReference type="AlphaFoldDB" id="A0A6M0RM22"/>
<comment type="similarity">
    <text evidence="2">Belongs to the MoaD family.</text>
</comment>
<dbReference type="PANTHER" id="PTHR33359">
    <property type="entry name" value="MOLYBDOPTERIN SYNTHASE SULFUR CARRIER SUBUNIT"/>
    <property type="match status" value="1"/>
</dbReference>
<evidence type="ECO:0000256" key="2">
    <source>
        <dbReference type="ARBA" id="ARBA00024200"/>
    </source>
</evidence>
<keyword evidence="1" id="KW-0547">Nucleotide-binding</keyword>
<dbReference type="GO" id="GO:0006777">
    <property type="term" value="P:Mo-molybdopterin cofactor biosynthetic process"/>
    <property type="evidence" value="ECO:0007669"/>
    <property type="project" value="InterPro"/>
</dbReference>
<evidence type="ECO:0000256" key="3">
    <source>
        <dbReference type="ARBA" id="ARBA00024247"/>
    </source>
</evidence>
<dbReference type="EMBL" id="QXHD01000004">
    <property type="protein sequence ID" value="NEZ57285.1"/>
    <property type="molecule type" value="Genomic_DNA"/>
</dbReference>
<gene>
    <name evidence="4" type="ORF">DXZ20_16725</name>
</gene>
<dbReference type="CDD" id="cd00754">
    <property type="entry name" value="Ubl_MoaD"/>
    <property type="match status" value="1"/>
</dbReference>
<dbReference type="NCBIfam" id="TIGR01687">
    <property type="entry name" value="moaD_arch"/>
    <property type="match status" value="1"/>
</dbReference>
<dbReference type="Pfam" id="PF02597">
    <property type="entry name" value="ThiS"/>
    <property type="match status" value="1"/>
</dbReference>
<accession>A0A6M0RM22</accession>
<dbReference type="PANTHER" id="PTHR33359:SF1">
    <property type="entry name" value="MOLYBDOPTERIN SYNTHASE SULFUR CARRIER SUBUNIT"/>
    <property type="match status" value="1"/>
</dbReference>
<dbReference type="RefSeq" id="WP_163699339.1">
    <property type="nucleotide sequence ID" value="NZ_QXHD01000004.1"/>
</dbReference>
<protein>
    <recommendedName>
        <fullName evidence="3">Molybdopterin synthase sulfur carrier subunit</fullName>
    </recommendedName>
</protein>
<dbReference type="InterPro" id="IPR044672">
    <property type="entry name" value="MOCS2A"/>
</dbReference>
<comment type="caution">
    <text evidence="4">The sequence shown here is derived from an EMBL/GenBank/DDBJ whole genome shotgun (WGS) entry which is preliminary data.</text>
</comment>
<proteinExistence type="inferred from homology"/>
<dbReference type="Gene3D" id="3.10.20.30">
    <property type="match status" value="1"/>
</dbReference>
<dbReference type="InterPro" id="IPR016155">
    <property type="entry name" value="Mopterin_synth/thiamin_S_b"/>
</dbReference>
<dbReference type="InterPro" id="IPR012675">
    <property type="entry name" value="Beta-grasp_dom_sf"/>
</dbReference>
<dbReference type="SUPFAM" id="SSF54285">
    <property type="entry name" value="MoaD/ThiS"/>
    <property type="match status" value="1"/>
</dbReference>
<dbReference type="GO" id="GO:1990133">
    <property type="term" value="C:molybdopterin adenylyltransferase complex"/>
    <property type="evidence" value="ECO:0007669"/>
    <property type="project" value="TreeGrafter"/>
</dbReference>
<keyword evidence="5" id="KW-1185">Reference proteome</keyword>
<dbReference type="UniPathway" id="UPA00344"/>
<evidence type="ECO:0000313" key="5">
    <source>
        <dbReference type="Proteomes" id="UP000481033"/>
    </source>
</evidence>
<evidence type="ECO:0000256" key="1">
    <source>
        <dbReference type="ARBA" id="ARBA00022741"/>
    </source>
</evidence>
<dbReference type="InterPro" id="IPR010038">
    <property type="entry name" value="MoaD_arc-typ"/>
</dbReference>
<dbReference type="Proteomes" id="UP000481033">
    <property type="component" value="Unassembled WGS sequence"/>
</dbReference>
<reference evidence="4 5" key="1">
    <citation type="journal article" date="2020" name="Microb. Ecol.">
        <title>Ecogenomics of the Marine Benthic Filamentous Cyanobacterium Adonisia.</title>
        <authorList>
            <person name="Walter J.M."/>
            <person name="Coutinho F.H."/>
            <person name="Leomil L."/>
            <person name="Hargreaves P.I."/>
            <person name="Campeao M.E."/>
            <person name="Vieira V.V."/>
            <person name="Silva B.S."/>
            <person name="Fistarol G.O."/>
            <person name="Salomon P.S."/>
            <person name="Sawabe T."/>
            <person name="Mino S."/>
            <person name="Hosokawa M."/>
            <person name="Miyashita H."/>
            <person name="Maruyama F."/>
            <person name="van Verk M.C."/>
            <person name="Dutilh B.E."/>
            <person name="Thompson C.C."/>
            <person name="Thompson F.L."/>
        </authorList>
    </citation>
    <scope>NUCLEOTIDE SEQUENCE [LARGE SCALE GENOMIC DNA]</scope>
    <source>
        <strain evidence="4 5">CCMR0081</strain>
    </source>
</reference>
<organism evidence="4 5">
    <name type="scientific">Adonisia turfae CCMR0081</name>
    <dbReference type="NCBI Taxonomy" id="2292702"/>
    <lineage>
        <taxon>Bacteria</taxon>
        <taxon>Bacillati</taxon>
        <taxon>Cyanobacteriota</taxon>
        <taxon>Adonisia</taxon>
        <taxon>Adonisia turfae</taxon>
    </lineage>
</organism>